<evidence type="ECO:0000313" key="5">
    <source>
        <dbReference type="EMBL" id="RIA78448.1"/>
    </source>
</evidence>
<dbReference type="OrthoDB" id="9778383at2"/>
<dbReference type="Proteomes" id="UP000266506">
    <property type="component" value="Unassembled WGS sequence"/>
</dbReference>
<dbReference type="InParanoid" id="A0A397RXL9"/>
<keyword evidence="3" id="KW-0472">Membrane</keyword>
<evidence type="ECO:0000256" key="2">
    <source>
        <dbReference type="ARBA" id="ARBA00022840"/>
    </source>
</evidence>
<dbReference type="Pfam" id="PF00550">
    <property type="entry name" value="PP-binding"/>
    <property type="match status" value="1"/>
</dbReference>
<keyword evidence="1" id="KW-0547">Nucleotide-binding</keyword>
<proteinExistence type="predicted"/>
<dbReference type="InterPro" id="IPR009081">
    <property type="entry name" value="PP-bd_ACP"/>
</dbReference>
<organism evidence="5 6">
    <name type="scientific">Anaeroplasma bactoclasticum</name>
    <dbReference type="NCBI Taxonomy" id="2088"/>
    <lineage>
        <taxon>Bacteria</taxon>
        <taxon>Bacillati</taxon>
        <taxon>Mycoplasmatota</taxon>
        <taxon>Mollicutes</taxon>
        <taxon>Anaeroplasmatales</taxon>
        <taxon>Anaeroplasmataceae</taxon>
        <taxon>Anaeroplasma</taxon>
    </lineage>
</organism>
<dbReference type="GO" id="GO:0016020">
    <property type="term" value="C:membrane"/>
    <property type="evidence" value="ECO:0007669"/>
    <property type="project" value="TreeGrafter"/>
</dbReference>
<dbReference type="GO" id="GO:0005524">
    <property type="term" value="F:ATP binding"/>
    <property type="evidence" value="ECO:0007669"/>
    <property type="project" value="UniProtKB-KW"/>
</dbReference>
<dbReference type="InterPro" id="IPR036736">
    <property type="entry name" value="ACP-like_sf"/>
</dbReference>
<evidence type="ECO:0000256" key="3">
    <source>
        <dbReference type="SAM" id="Phobius"/>
    </source>
</evidence>
<dbReference type="PANTHER" id="PTHR43272:SF33">
    <property type="entry name" value="AMP-BINDING DOMAIN-CONTAINING PROTEIN-RELATED"/>
    <property type="match status" value="1"/>
</dbReference>
<gene>
    <name evidence="5" type="ORF">EI71_00008</name>
</gene>
<dbReference type="SUPFAM" id="SSF47336">
    <property type="entry name" value="ACP-like"/>
    <property type="match status" value="1"/>
</dbReference>
<protein>
    <submittedName>
        <fullName evidence="5">Long-subunit acyl-CoA synthetase (AMP-forming)</fullName>
    </submittedName>
</protein>
<comment type="caution">
    <text evidence="5">The sequence shown here is derived from an EMBL/GenBank/DDBJ whole genome shotgun (WGS) entry which is preliminary data.</text>
</comment>
<dbReference type="PANTHER" id="PTHR43272">
    <property type="entry name" value="LONG-CHAIN-FATTY-ACID--COA LIGASE"/>
    <property type="match status" value="1"/>
</dbReference>
<dbReference type="EMBL" id="QXEV01000001">
    <property type="protein sequence ID" value="RIA78448.1"/>
    <property type="molecule type" value="Genomic_DNA"/>
</dbReference>
<dbReference type="PROSITE" id="PS50075">
    <property type="entry name" value="CARRIER"/>
    <property type="match status" value="1"/>
</dbReference>
<feature type="domain" description="Carrier" evidence="4">
    <location>
        <begin position="553"/>
        <end position="629"/>
    </location>
</feature>
<evidence type="ECO:0000313" key="6">
    <source>
        <dbReference type="Proteomes" id="UP000266506"/>
    </source>
</evidence>
<accession>A0A397RXL9</accession>
<dbReference type="Pfam" id="PF00501">
    <property type="entry name" value="AMP-binding"/>
    <property type="match status" value="1"/>
</dbReference>
<reference evidence="5 6" key="1">
    <citation type="submission" date="2018-08" db="EMBL/GenBank/DDBJ databases">
        <title>Genomic Encyclopedia of Archaeal and Bacterial Type Strains, Phase II (KMG-II): from individual species to whole genera.</title>
        <authorList>
            <person name="Goeker M."/>
        </authorList>
    </citation>
    <scope>NUCLEOTIDE SEQUENCE [LARGE SCALE GENOMIC DNA]</scope>
    <source>
        <strain evidence="5 6">ATCC 27112</strain>
    </source>
</reference>
<keyword evidence="6" id="KW-1185">Reference proteome</keyword>
<dbReference type="GO" id="GO:0004467">
    <property type="term" value="F:long-chain fatty acid-CoA ligase activity"/>
    <property type="evidence" value="ECO:0007669"/>
    <property type="project" value="TreeGrafter"/>
</dbReference>
<keyword evidence="3" id="KW-0812">Transmembrane</keyword>
<dbReference type="Gene3D" id="3.40.50.12780">
    <property type="entry name" value="N-terminal domain of ligase-like"/>
    <property type="match status" value="1"/>
</dbReference>
<name>A0A397RXL9_9MOLU</name>
<dbReference type="Gene3D" id="1.10.1200.10">
    <property type="entry name" value="ACP-like"/>
    <property type="match status" value="1"/>
</dbReference>
<sequence>MENVNKVVDIRCKGLINSNQQFEDIFRVMFSKEDYILGEWNDGYRIKTISYGEAKSKILNKAYSINTMYPTLKDSYIGIAMESSVEWIITFWAILASGNKPYLVNLRHPKALINNLLKSLDVKYLIEKEKMDYDADVILYDDLTEESSNFTPKFSNEMALSTSATTLREKIIFFSGNEIAAQILNCKQVLKENKQVKKHYKGRLKQLVFLPLYHIFGFMATYMWFSYFGRTMVFLKDYSSETILHTIRKHEVTHIFAVPLFWNTIEREILKGVKQKGKEKKFNKGLNLCLKLQKLFPSLGLSLSKKLMHEVTDELFGKSVLFCISGGSYIKGDTLRVINALGYPLYNGYGMSEIGITSVELGSLKDRLKNAIGKPFESIKYQIKDNELYVSGTSISHKMKINGEYVYNNDTYPTKDIVKKDKDNRYYILGRSDDLYIGPNGENINPDQIEMEFNLSKANRFSILNIEDKLSLVIEISKYLSKDAILDIYNEAVNKNNKLDSSLRVEKIYFTYDKIQADTAIKVSRQYLLKKLKDNEVNLIKIDEIKENKEDIKVNPLILKEVMDEFMNVLALDKVEENSNFFFDLNGSSLDYFSLISALNQKFNITITFNQEKNLHTPIDLSLEIERLINLWKSF</sequence>
<evidence type="ECO:0000259" key="4">
    <source>
        <dbReference type="PROSITE" id="PS50075"/>
    </source>
</evidence>
<evidence type="ECO:0000256" key="1">
    <source>
        <dbReference type="ARBA" id="ARBA00022741"/>
    </source>
</evidence>
<keyword evidence="2" id="KW-0067">ATP-binding</keyword>
<dbReference type="AlphaFoldDB" id="A0A397RXL9"/>
<feature type="transmembrane region" description="Helical" evidence="3">
    <location>
        <begin position="207"/>
        <end position="225"/>
    </location>
</feature>
<dbReference type="InterPro" id="IPR042099">
    <property type="entry name" value="ANL_N_sf"/>
</dbReference>
<dbReference type="InterPro" id="IPR000873">
    <property type="entry name" value="AMP-dep_synth/lig_dom"/>
</dbReference>
<keyword evidence="3" id="KW-1133">Transmembrane helix</keyword>
<dbReference type="SUPFAM" id="SSF56801">
    <property type="entry name" value="Acetyl-CoA synthetase-like"/>
    <property type="match status" value="1"/>
</dbReference>